<dbReference type="Proteomes" id="UP000053577">
    <property type="component" value="Unassembled WGS sequence"/>
</dbReference>
<dbReference type="FunFam" id="3.60.70.12:FF:000001">
    <property type="entry name" value="Arginine biosynthesis bifunctional protein ArgJ, chloroplastic"/>
    <property type="match status" value="1"/>
</dbReference>
<reference evidence="10 11" key="1">
    <citation type="journal article" date="2015" name="Sci. Rep.">
        <title>A comparative genomics and reductive dehalogenase gene transcription study of two chloroethene-respiring bacteria, Dehalococcoides mccartyi strains MB and 11a.</title>
        <authorList>
            <person name="Low A."/>
            <person name="Shen Z."/>
            <person name="Cheng D."/>
            <person name="Rogers M.J."/>
            <person name="Lee P.K."/>
            <person name="He J."/>
        </authorList>
    </citation>
    <scope>NUCLEOTIDE SEQUENCE [LARGE SCALE GENOMIC DNA]</scope>
    <source>
        <strain evidence="10 11">MB</strain>
    </source>
</reference>
<comment type="caution">
    <text evidence="10">The sequence shown here is derived from an EMBL/GenBank/DDBJ whole genome shotgun (WGS) entry which is preliminary data.</text>
</comment>
<keyword evidence="7 9" id="KW-0012">Acyltransferase</keyword>
<dbReference type="Gene3D" id="3.60.70.12">
    <property type="entry name" value="L-amino peptidase D-ALA esterase/amidase"/>
    <property type="match status" value="1"/>
</dbReference>
<feature type="binding site" evidence="9">
    <location>
        <position position="278"/>
    </location>
    <ligand>
        <name>substrate</name>
    </ligand>
</feature>
<dbReference type="EC" id="2.3.1.35" evidence="9"/>
<dbReference type="PANTHER" id="PTHR23100:SF0">
    <property type="entry name" value="ARGININE BIOSYNTHESIS BIFUNCTIONAL PROTEIN ARGJ, MITOCHONDRIAL"/>
    <property type="match status" value="1"/>
</dbReference>
<comment type="catalytic activity">
    <reaction evidence="9">
        <text>L-glutamate + acetyl-CoA = N-acetyl-L-glutamate + CoA + H(+)</text>
        <dbReference type="Rhea" id="RHEA:24292"/>
        <dbReference type="ChEBI" id="CHEBI:15378"/>
        <dbReference type="ChEBI" id="CHEBI:29985"/>
        <dbReference type="ChEBI" id="CHEBI:44337"/>
        <dbReference type="ChEBI" id="CHEBI:57287"/>
        <dbReference type="ChEBI" id="CHEBI:57288"/>
        <dbReference type="EC" id="2.3.1.1"/>
    </reaction>
</comment>
<dbReference type="GO" id="GO:0005737">
    <property type="term" value="C:cytoplasm"/>
    <property type="evidence" value="ECO:0007669"/>
    <property type="project" value="UniProtKB-SubCell"/>
</dbReference>
<keyword evidence="6 9" id="KW-0068">Autocatalytic cleavage</keyword>
<dbReference type="FunFam" id="3.10.20.340:FF:000001">
    <property type="entry name" value="Arginine biosynthesis bifunctional protein ArgJ, chloroplastic"/>
    <property type="match status" value="1"/>
</dbReference>
<dbReference type="Gene3D" id="3.10.20.340">
    <property type="entry name" value="ArgJ beta chain, C-terminal domain"/>
    <property type="match status" value="1"/>
</dbReference>
<dbReference type="OrthoDB" id="9804242at2"/>
<feature type="chain" id="PRO_5023517536" description="Arginine biosynthesis bifunctional protein ArgJ beta chain" evidence="9">
    <location>
        <begin position="192"/>
        <end position="405"/>
    </location>
</feature>
<dbReference type="GO" id="GO:0004042">
    <property type="term" value="F:L-glutamate N-acetyltransferase activity"/>
    <property type="evidence" value="ECO:0007669"/>
    <property type="project" value="UniProtKB-UniRule"/>
</dbReference>
<evidence type="ECO:0000256" key="6">
    <source>
        <dbReference type="ARBA" id="ARBA00022813"/>
    </source>
</evidence>
<dbReference type="GO" id="GO:0006526">
    <property type="term" value="P:L-arginine biosynthetic process"/>
    <property type="evidence" value="ECO:0007669"/>
    <property type="project" value="UniProtKB-UniRule"/>
</dbReference>
<evidence type="ECO:0000256" key="4">
    <source>
        <dbReference type="ARBA" id="ARBA00022605"/>
    </source>
</evidence>
<comment type="subcellular location">
    <subcellularLocation>
        <location evidence="9">Cytoplasm</location>
    </subcellularLocation>
</comment>
<comment type="pathway">
    <text evidence="9">Amino-acid biosynthesis; L-arginine biosynthesis; L-ornithine and N-acetyl-L-glutamate from L-glutamate and N(2)-acetyl-L-ornithine (cyclic): step 1/1.</text>
</comment>
<evidence type="ECO:0000256" key="7">
    <source>
        <dbReference type="ARBA" id="ARBA00023315"/>
    </source>
</evidence>
<dbReference type="EMBL" id="JGYD01000018">
    <property type="protein sequence ID" value="KSV18086.1"/>
    <property type="molecule type" value="Genomic_DNA"/>
</dbReference>
<keyword evidence="5 9" id="KW-0808">Transferase</keyword>
<feature type="binding site" evidence="9">
    <location>
        <position position="400"/>
    </location>
    <ligand>
        <name>substrate</name>
    </ligand>
</feature>
<feature type="binding site" evidence="9">
    <location>
        <position position="155"/>
    </location>
    <ligand>
        <name>substrate</name>
    </ligand>
</feature>
<keyword evidence="4 9" id="KW-0028">Amino-acid biosynthesis</keyword>
<proteinExistence type="inferred from homology"/>
<evidence type="ECO:0000256" key="5">
    <source>
        <dbReference type="ARBA" id="ARBA00022679"/>
    </source>
</evidence>
<evidence type="ECO:0000256" key="3">
    <source>
        <dbReference type="ARBA" id="ARBA00022571"/>
    </source>
</evidence>
<dbReference type="InterPro" id="IPR042195">
    <property type="entry name" value="ArgJ_beta_C"/>
</dbReference>
<dbReference type="InterPro" id="IPR002813">
    <property type="entry name" value="Arg_biosynth_ArgJ"/>
</dbReference>
<dbReference type="NCBIfam" id="NF003802">
    <property type="entry name" value="PRK05388.1"/>
    <property type="match status" value="1"/>
</dbReference>
<dbReference type="CDD" id="cd02152">
    <property type="entry name" value="OAT"/>
    <property type="match status" value="1"/>
</dbReference>
<dbReference type="PATRIC" id="fig|61435.5.peg.1077"/>
<comment type="catalytic activity">
    <reaction evidence="8 9">
        <text>N(2)-acetyl-L-ornithine + L-glutamate = N-acetyl-L-glutamate + L-ornithine</text>
        <dbReference type="Rhea" id="RHEA:15349"/>
        <dbReference type="ChEBI" id="CHEBI:29985"/>
        <dbReference type="ChEBI" id="CHEBI:44337"/>
        <dbReference type="ChEBI" id="CHEBI:46911"/>
        <dbReference type="ChEBI" id="CHEBI:57805"/>
        <dbReference type="EC" id="2.3.1.35"/>
    </reaction>
</comment>
<keyword evidence="9" id="KW-0511">Multifunctional enzyme</keyword>
<comment type="function">
    <text evidence="9">Catalyzes two activities which are involved in the cyclic version of arginine biosynthesis: the synthesis of N-acetylglutamate from glutamate and acetyl-CoA as the acetyl donor, and of ornithine by transacetylation between N(2)-acetylornithine and glutamate.</text>
</comment>
<comment type="similarity">
    <text evidence="1 9">Belongs to the ArgJ family.</text>
</comment>
<comment type="pathway">
    <text evidence="9">Amino-acid biosynthesis; L-arginine biosynthesis; N(2)-acetyl-L-ornithine from L-glutamate: step 1/4.</text>
</comment>
<gene>
    <name evidence="9" type="primary">argJ</name>
    <name evidence="10" type="ORF">DA01_05450</name>
</gene>
<feature type="active site" description="Nucleophile" evidence="9">
    <location>
        <position position="192"/>
    </location>
</feature>
<feature type="binding site" evidence="9">
    <location>
        <position position="192"/>
    </location>
    <ligand>
        <name>substrate</name>
    </ligand>
</feature>
<protein>
    <recommendedName>
        <fullName evidence="9">Arginine biosynthesis bifunctional protein ArgJ</fullName>
    </recommendedName>
    <domain>
        <recommendedName>
            <fullName evidence="9">Glutamate N-acetyltransferase</fullName>
            <ecNumber evidence="9">2.3.1.35</ecNumber>
        </recommendedName>
        <alternativeName>
            <fullName evidence="9">Ornithine acetyltransferase</fullName>
            <shortName evidence="9">OATase</shortName>
        </alternativeName>
        <alternativeName>
            <fullName evidence="9">Ornithine transacetylase</fullName>
        </alternativeName>
    </domain>
    <domain>
        <recommendedName>
            <fullName evidence="9">Amino-acid acetyltransferase</fullName>
            <ecNumber evidence="9">2.3.1.1</ecNumber>
        </recommendedName>
        <alternativeName>
            <fullName evidence="9">N-acetylglutamate synthase</fullName>
            <shortName evidence="9">AGSase</shortName>
        </alternativeName>
    </domain>
    <component>
        <recommendedName>
            <fullName evidence="9">Arginine biosynthesis bifunctional protein ArgJ alpha chain</fullName>
        </recommendedName>
    </component>
    <component>
        <recommendedName>
            <fullName evidence="9">Arginine biosynthesis bifunctional protein ArgJ beta chain</fullName>
        </recommendedName>
    </component>
</protein>
<evidence type="ECO:0000256" key="2">
    <source>
        <dbReference type="ARBA" id="ARBA00011475"/>
    </source>
</evidence>
<dbReference type="Pfam" id="PF01960">
    <property type="entry name" value="ArgJ"/>
    <property type="match status" value="1"/>
</dbReference>
<keyword evidence="9" id="KW-0963">Cytoplasm</keyword>
<feature type="binding site" evidence="9">
    <location>
        <position position="181"/>
    </location>
    <ligand>
        <name>substrate</name>
    </ligand>
</feature>
<evidence type="ECO:0000256" key="1">
    <source>
        <dbReference type="ARBA" id="ARBA00006774"/>
    </source>
</evidence>
<dbReference type="NCBIfam" id="TIGR00120">
    <property type="entry name" value="ArgJ"/>
    <property type="match status" value="1"/>
</dbReference>
<accession>A0A0V8M2U4</accession>
<comment type="subunit">
    <text evidence="2 9">Heterotetramer of two alpha and two beta chains.</text>
</comment>
<feature type="binding site" evidence="9">
    <location>
        <position position="405"/>
    </location>
    <ligand>
        <name>substrate</name>
    </ligand>
</feature>
<feature type="site" description="Involved in the stabilization of negative charge on the oxyanion by the formation of the oxyanion hole" evidence="9">
    <location>
        <position position="120"/>
    </location>
</feature>
<evidence type="ECO:0000256" key="9">
    <source>
        <dbReference type="HAMAP-Rule" id="MF_01106"/>
    </source>
</evidence>
<organism evidence="10 11">
    <name type="scientific">Dehalococcoides mccartyi</name>
    <dbReference type="NCBI Taxonomy" id="61435"/>
    <lineage>
        <taxon>Bacteria</taxon>
        <taxon>Bacillati</taxon>
        <taxon>Chloroflexota</taxon>
        <taxon>Dehalococcoidia</taxon>
        <taxon>Dehalococcoidales</taxon>
        <taxon>Dehalococcoidaceae</taxon>
        <taxon>Dehalococcoides</taxon>
    </lineage>
</organism>
<dbReference type="GO" id="GO:0004358">
    <property type="term" value="F:L-glutamate N-acetyltransferase activity, acting on acetyl-L-ornithine as donor"/>
    <property type="evidence" value="ECO:0007669"/>
    <property type="project" value="UniProtKB-UniRule"/>
</dbReference>
<dbReference type="AlphaFoldDB" id="A0A0V8M2U4"/>
<dbReference type="EC" id="2.3.1.1" evidence="9"/>
<feature type="chain" id="PRO_5023517535" description="Arginine biosynthesis bifunctional protein ArgJ alpha chain" evidence="9">
    <location>
        <begin position="1"/>
        <end position="191"/>
    </location>
</feature>
<keyword evidence="3 9" id="KW-0055">Arginine biosynthesis</keyword>
<dbReference type="HAMAP" id="MF_01106">
    <property type="entry name" value="ArgJ"/>
    <property type="match status" value="1"/>
</dbReference>
<evidence type="ECO:0000256" key="8">
    <source>
        <dbReference type="ARBA" id="ARBA00049439"/>
    </source>
</evidence>
<evidence type="ECO:0000313" key="10">
    <source>
        <dbReference type="EMBL" id="KSV18086.1"/>
    </source>
</evidence>
<dbReference type="InterPro" id="IPR016117">
    <property type="entry name" value="ArgJ-like_dom_sf"/>
</dbReference>
<evidence type="ECO:0000313" key="11">
    <source>
        <dbReference type="Proteomes" id="UP000053577"/>
    </source>
</evidence>
<dbReference type="SUPFAM" id="SSF56266">
    <property type="entry name" value="DmpA/ArgJ-like"/>
    <property type="match status" value="1"/>
</dbReference>
<dbReference type="GO" id="GO:0006592">
    <property type="term" value="P:ornithine biosynthetic process"/>
    <property type="evidence" value="ECO:0007669"/>
    <property type="project" value="TreeGrafter"/>
</dbReference>
<dbReference type="PANTHER" id="PTHR23100">
    <property type="entry name" value="ARGININE BIOSYNTHESIS BIFUNCTIONAL PROTEIN ARGJ"/>
    <property type="match status" value="1"/>
</dbReference>
<feature type="site" description="Involved in the stabilization of negative charge on the oxyanion by the formation of the oxyanion hole" evidence="9">
    <location>
        <position position="121"/>
    </location>
</feature>
<feature type="site" description="Cleavage; by autolysis" evidence="9">
    <location>
        <begin position="191"/>
        <end position="192"/>
    </location>
</feature>
<dbReference type="UniPathway" id="UPA00068">
    <property type="reaction ID" value="UER00106"/>
</dbReference>
<sequence length="405" mass="43303">MKSSIDILPDGSITTPKGFKTGAIYAGIKKKSKNNLDLTILYSDTPCVAAGIFTTNKFRAAPVYISEHNLGFPDNRAIVVNSGCANAGTGEAGMADAIEMVKTTAETLNMQPKDVLIASTGVIGHRLPMDKIKESIRLIGLSQRNGHDFARAIMTTDTRSKEIAVRVNIEGFQFYIAGAAKGAGMIHPNMATLLGFITTDASVSKEFLQFALKEAADISFNMITVDGDTSTNDSLFMLANGQAENPTFAGDTEYSLVFQQALNIVCQSLAKSVARDGEGAKRLIEIQVEGAASLEDARLIARAVAGSPLVKTAVHGADPNWGRILAAAGRSGADFDIERVDLYLGESRVLQKGQRTGADEKELSSWLKQVEVIIKLNLNLGEGKATAWGCDLSAEYVKINADYTT</sequence>
<name>A0A0V8M2U4_9CHLR</name>
<dbReference type="eggNOG" id="COG1364">
    <property type="taxonomic scope" value="Bacteria"/>
</dbReference>
<dbReference type="RefSeq" id="WP_058292533.1">
    <property type="nucleotide sequence ID" value="NZ_JGYD01000018.1"/>
</dbReference>